<dbReference type="AlphaFoldDB" id="A0A7D5M4I9"/>
<accession>A0A7D5M4I9</accession>
<name>A0A7D5M4I9_9ARCH</name>
<dbReference type="KEGG" id="nue:C5F50_02975"/>
<reference evidence="1 2" key="1">
    <citation type="submission" date="2018-02" db="EMBL/GenBank/DDBJ databases">
        <title>Complete genome of Nitrosopumilus ureaphilus PS0.</title>
        <authorList>
            <person name="Qin W."/>
            <person name="Zheng Y."/>
            <person name="Stahl D.A."/>
        </authorList>
    </citation>
    <scope>NUCLEOTIDE SEQUENCE [LARGE SCALE GENOMIC DNA]</scope>
    <source>
        <strain evidence="1 2">PS0</strain>
    </source>
</reference>
<keyword evidence="2" id="KW-1185">Reference proteome</keyword>
<dbReference type="GeneID" id="56066996"/>
<proteinExistence type="predicted"/>
<sequence length="89" mass="10471">MLDSPNFDAPAVYNFLKFGERQYGIPIPHLLNLERHFPVAYELLFDDNYFENIVKELNNIWVTVDKNNNSVKNTHETYIDNDGIKLPQE</sequence>
<evidence type="ECO:0000313" key="1">
    <source>
        <dbReference type="EMBL" id="QLH06155.1"/>
    </source>
</evidence>
<protein>
    <submittedName>
        <fullName evidence="1">Uncharacterized protein</fullName>
    </submittedName>
</protein>
<gene>
    <name evidence="1" type="ORF">C5F50_02975</name>
</gene>
<dbReference type="RefSeq" id="WP_179372222.1">
    <property type="nucleotide sequence ID" value="NZ_CP026995.1"/>
</dbReference>
<evidence type="ECO:0000313" key="2">
    <source>
        <dbReference type="Proteomes" id="UP000509478"/>
    </source>
</evidence>
<organism evidence="1 2">
    <name type="scientific">Nitrosopumilus ureiphilus</name>
    <dbReference type="NCBI Taxonomy" id="1470067"/>
    <lineage>
        <taxon>Archaea</taxon>
        <taxon>Nitrososphaerota</taxon>
        <taxon>Nitrososphaeria</taxon>
        <taxon>Nitrosopumilales</taxon>
        <taxon>Nitrosopumilaceae</taxon>
        <taxon>Nitrosopumilus</taxon>
    </lineage>
</organism>
<dbReference type="EMBL" id="CP026995">
    <property type="protein sequence ID" value="QLH06155.1"/>
    <property type="molecule type" value="Genomic_DNA"/>
</dbReference>
<dbReference type="Proteomes" id="UP000509478">
    <property type="component" value="Chromosome"/>
</dbReference>